<evidence type="ECO:0000313" key="1">
    <source>
        <dbReference type="EMBL" id="KAL3399408.1"/>
    </source>
</evidence>
<dbReference type="AlphaFoldDB" id="A0ABD2X378"/>
<evidence type="ECO:0008006" key="3">
    <source>
        <dbReference type="Google" id="ProtNLM"/>
    </source>
</evidence>
<organism evidence="1 2">
    <name type="scientific">Trichogramma kaykai</name>
    <dbReference type="NCBI Taxonomy" id="54128"/>
    <lineage>
        <taxon>Eukaryota</taxon>
        <taxon>Metazoa</taxon>
        <taxon>Ecdysozoa</taxon>
        <taxon>Arthropoda</taxon>
        <taxon>Hexapoda</taxon>
        <taxon>Insecta</taxon>
        <taxon>Pterygota</taxon>
        <taxon>Neoptera</taxon>
        <taxon>Endopterygota</taxon>
        <taxon>Hymenoptera</taxon>
        <taxon>Apocrita</taxon>
        <taxon>Proctotrupomorpha</taxon>
        <taxon>Chalcidoidea</taxon>
        <taxon>Trichogrammatidae</taxon>
        <taxon>Trichogramma</taxon>
    </lineage>
</organism>
<evidence type="ECO:0000313" key="2">
    <source>
        <dbReference type="Proteomes" id="UP001627154"/>
    </source>
</evidence>
<keyword evidence="2" id="KW-1185">Reference proteome</keyword>
<name>A0ABD2X378_9HYME</name>
<sequence length="83" mass="9396">MYVVLGRYASAALTRYSVALIHGTRCASGLGRSSPRRNLYKCMRFLSARVKRGARARSFTDTNTLMYINFNLLSAKCIYDVYS</sequence>
<protein>
    <recommendedName>
        <fullName evidence="3">Secreted protein</fullName>
    </recommendedName>
</protein>
<comment type="caution">
    <text evidence="1">The sequence shown here is derived from an EMBL/GenBank/DDBJ whole genome shotgun (WGS) entry which is preliminary data.</text>
</comment>
<proteinExistence type="predicted"/>
<reference evidence="1 2" key="1">
    <citation type="journal article" date="2024" name="bioRxiv">
        <title>A reference genome for Trichogramma kaykai: A tiny desert-dwelling parasitoid wasp with competing sex-ratio distorters.</title>
        <authorList>
            <person name="Culotta J."/>
            <person name="Lindsey A.R."/>
        </authorList>
    </citation>
    <scope>NUCLEOTIDE SEQUENCE [LARGE SCALE GENOMIC DNA]</scope>
    <source>
        <strain evidence="1 2">KSX58</strain>
    </source>
</reference>
<dbReference type="EMBL" id="JBJJXI010000056">
    <property type="protein sequence ID" value="KAL3399408.1"/>
    <property type="molecule type" value="Genomic_DNA"/>
</dbReference>
<gene>
    <name evidence="1" type="ORF">TKK_007262</name>
</gene>
<dbReference type="Proteomes" id="UP001627154">
    <property type="component" value="Unassembled WGS sequence"/>
</dbReference>
<accession>A0ABD2X378</accession>